<evidence type="ECO:0000256" key="10">
    <source>
        <dbReference type="PROSITE-ProRule" id="PRU00169"/>
    </source>
</evidence>
<evidence type="ECO:0000313" key="14">
    <source>
        <dbReference type="Proteomes" id="UP000014155"/>
    </source>
</evidence>
<dbReference type="STRING" id="1195236.CTER_2442"/>
<dbReference type="EMBL" id="AORV01000035">
    <property type="protein sequence ID" value="EMS71578.1"/>
    <property type="molecule type" value="Genomic_DNA"/>
</dbReference>
<evidence type="ECO:0000256" key="2">
    <source>
        <dbReference type="ARBA" id="ARBA00018672"/>
    </source>
</evidence>
<keyword evidence="3" id="KW-0963">Cytoplasm</keyword>
<keyword evidence="7" id="KW-0238">DNA-binding</keyword>
<evidence type="ECO:0000256" key="6">
    <source>
        <dbReference type="ARBA" id="ARBA00023015"/>
    </source>
</evidence>
<keyword evidence="4 10" id="KW-0597">Phosphoprotein</keyword>
<organism evidence="13 14">
    <name type="scientific">Ruminiclostridium cellobioparum subsp. termitidis CT1112</name>
    <dbReference type="NCBI Taxonomy" id="1195236"/>
    <lineage>
        <taxon>Bacteria</taxon>
        <taxon>Bacillati</taxon>
        <taxon>Bacillota</taxon>
        <taxon>Clostridia</taxon>
        <taxon>Eubacteriales</taxon>
        <taxon>Oscillospiraceae</taxon>
        <taxon>Ruminiclostridium</taxon>
    </lineage>
</organism>
<dbReference type="PANTHER" id="PTHR42713">
    <property type="entry name" value="HISTIDINE KINASE-RELATED"/>
    <property type="match status" value="1"/>
</dbReference>
<dbReference type="SMART" id="SM00448">
    <property type="entry name" value="REC"/>
    <property type="match status" value="1"/>
</dbReference>
<evidence type="ECO:0000256" key="7">
    <source>
        <dbReference type="ARBA" id="ARBA00023125"/>
    </source>
</evidence>
<comment type="caution">
    <text evidence="13">The sequence shown here is derived from an EMBL/GenBank/DDBJ whole genome shotgun (WGS) entry which is preliminary data.</text>
</comment>
<evidence type="ECO:0000313" key="13">
    <source>
        <dbReference type="EMBL" id="EMS71578.1"/>
    </source>
</evidence>
<dbReference type="PROSITE" id="PS00041">
    <property type="entry name" value="HTH_ARAC_FAMILY_1"/>
    <property type="match status" value="1"/>
</dbReference>
<comment type="subcellular location">
    <subcellularLocation>
        <location evidence="1">Cytoplasm</location>
    </subcellularLocation>
</comment>
<dbReference type="PANTHER" id="PTHR42713:SF3">
    <property type="entry name" value="TRANSCRIPTIONAL REGULATORY PROTEIN HPTR"/>
    <property type="match status" value="1"/>
</dbReference>
<evidence type="ECO:0000256" key="8">
    <source>
        <dbReference type="ARBA" id="ARBA00023163"/>
    </source>
</evidence>
<dbReference type="GO" id="GO:0043565">
    <property type="term" value="F:sequence-specific DNA binding"/>
    <property type="evidence" value="ECO:0007669"/>
    <property type="project" value="InterPro"/>
</dbReference>
<gene>
    <name evidence="13" type="ORF">CTER_2442</name>
</gene>
<accession>S0FSS4</accession>
<feature type="domain" description="HTH araC/xylS-type" evidence="11">
    <location>
        <begin position="276"/>
        <end position="374"/>
    </location>
</feature>
<keyword evidence="14" id="KW-1185">Reference proteome</keyword>
<dbReference type="SUPFAM" id="SSF46689">
    <property type="entry name" value="Homeodomain-like"/>
    <property type="match status" value="1"/>
</dbReference>
<feature type="domain" description="Response regulatory" evidence="12">
    <location>
        <begin position="3"/>
        <end position="120"/>
    </location>
</feature>
<dbReference type="InterPro" id="IPR018062">
    <property type="entry name" value="HTH_AraC-typ_CS"/>
</dbReference>
<keyword evidence="8" id="KW-0804">Transcription</keyword>
<keyword evidence="5" id="KW-0902">Two-component regulatory system</keyword>
<evidence type="ECO:0000256" key="5">
    <source>
        <dbReference type="ARBA" id="ARBA00023012"/>
    </source>
</evidence>
<dbReference type="Proteomes" id="UP000014155">
    <property type="component" value="Unassembled WGS sequence"/>
</dbReference>
<evidence type="ECO:0000256" key="3">
    <source>
        <dbReference type="ARBA" id="ARBA00022490"/>
    </source>
</evidence>
<dbReference type="SUPFAM" id="SSF52172">
    <property type="entry name" value="CheY-like"/>
    <property type="match status" value="1"/>
</dbReference>
<dbReference type="InterPro" id="IPR009057">
    <property type="entry name" value="Homeodomain-like_sf"/>
</dbReference>
<dbReference type="eggNOG" id="COG4753">
    <property type="taxonomic scope" value="Bacteria"/>
</dbReference>
<dbReference type="RefSeq" id="WP_004625913.1">
    <property type="nucleotide sequence ID" value="NZ_AORV01000035.1"/>
</dbReference>
<dbReference type="InterPro" id="IPR018060">
    <property type="entry name" value="HTH_AraC"/>
</dbReference>
<dbReference type="CDD" id="cd17536">
    <property type="entry name" value="REC_YesN-like"/>
    <property type="match status" value="1"/>
</dbReference>
<dbReference type="InterPro" id="IPR051552">
    <property type="entry name" value="HptR"/>
</dbReference>
<dbReference type="eggNOG" id="COG2207">
    <property type="taxonomic scope" value="Bacteria"/>
</dbReference>
<proteinExistence type="predicted"/>
<evidence type="ECO:0000256" key="1">
    <source>
        <dbReference type="ARBA" id="ARBA00004496"/>
    </source>
</evidence>
<sequence length="374" mass="43254">MFKVFIVDDEPSVIEGLKLMIPWNELDFELCGEASNGQEALSKVGKLYPHLIITDIRMPGINGLELIYETQKIHSDTEFVILSGYADFSYAQEAMRHKVLDYLLKPLDRDEIITVLRKIKSKLDKKFLTRYGFSQTDIKTFKSSRNLSASDESNDFVNEEIDNAWKAVRDNFDEELTTAIKLMNYEDAMQLIDELFDIFVSRNININNACIMVNSCVYRILHVAYKRNIGIDTVLPSGVSGKWDFKSLKSYIADIVSQVVGLMLEERKRNSRSFLYEVKTYIDNNYQKEISVSFLADMVFLEAGYLGDAFNKQFGVSISEYQHRLRIEKAIELIETTDMKLSDIASTTGYNNYNNFFSHFVRITNKKPTQYERK</sequence>
<dbReference type="Gene3D" id="3.40.50.2300">
    <property type="match status" value="1"/>
</dbReference>
<dbReference type="PROSITE" id="PS01124">
    <property type="entry name" value="HTH_ARAC_FAMILY_2"/>
    <property type="match status" value="1"/>
</dbReference>
<protein>
    <recommendedName>
        <fullName evidence="2">Stage 0 sporulation protein A homolog</fullName>
    </recommendedName>
</protein>
<name>S0FSS4_RUMCE</name>
<dbReference type="PATRIC" id="fig|1195236.3.peg.2757"/>
<feature type="modified residue" description="4-aspartylphosphate" evidence="10">
    <location>
        <position position="55"/>
    </location>
</feature>
<dbReference type="SMART" id="SM00342">
    <property type="entry name" value="HTH_ARAC"/>
    <property type="match status" value="1"/>
</dbReference>
<evidence type="ECO:0000259" key="12">
    <source>
        <dbReference type="PROSITE" id="PS50110"/>
    </source>
</evidence>
<dbReference type="Pfam" id="PF00072">
    <property type="entry name" value="Response_reg"/>
    <property type="match status" value="1"/>
</dbReference>
<dbReference type="InterPro" id="IPR011006">
    <property type="entry name" value="CheY-like_superfamily"/>
</dbReference>
<dbReference type="PROSITE" id="PS50110">
    <property type="entry name" value="RESPONSE_REGULATORY"/>
    <property type="match status" value="1"/>
</dbReference>
<evidence type="ECO:0000256" key="4">
    <source>
        <dbReference type="ARBA" id="ARBA00022553"/>
    </source>
</evidence>
<dbReference type="GO" id="GO:0000160">
    <property type="term" value="P:phosphorelay signal transduction system"/>
    <property type="evidence" value="ECO:0007669"/>
    <property type="project" value="UniProtKB-KW"/>
</dbReference>
<dbReference type="AlphaFoldDB" id="S0FSS4"/>
<keyword evidence="6" id="KW-0805">Transcription regulation</keyword>
<comment type="function">
    <text evidence="9">May play the central regulatory role in sporulation. It may be an element of the effector pathway responsible for the activation of sporulation genes in response to nutritional stress. Spo0A may act in concert with spo0H (a sigma factor) to control the expression of some genes that are critical to the sporulation process.</text>
</comment>
<dbReference type="Pfam" id="PF12833">
    <property type="entry name" value="HTH_18"/>
    <property type="match status" value="1"/>
</dbReference>
<dbReference type="InterPro" id="IPR001789">
    <property type="entry name" value="Sig_transdc_resp-reg_receiver"/>
</dbReference>
<dbReference type="Gene3D" id="1.10.10.60">
    <property type="entry name" value="Homeodomain-like"/>
    <property type="match status" value="2"/>
</dbReference>
<evidence type="ECO:0000259" key="11">
    <source>
        <dbReference type="PROSITE" id="PS01124"/>
    </source>
</evidence>
<dbReference type="GO" id="GO:0005737">
    <property type="term" value="C:cytoplasm"/>
    <property type="evidence" value="ECO:0007669"/>
    <property type="project" value="UniProtKB-SubCell"/>
</dbReference>
<reference evidence="13 14" key="1">
    <citation type="journal article" date="2013" name="Genome Announc.">
        <title>Draft Genome Sequence of the Cellulolytic, Mesophilic, Anaerobic Bacterium Clostridium termitidis Strain CT1112 (DSM 5398).</title>
        <authorList>
            <person name="Lal S."/>
            <person name="Ramachandran U."/>
            <person name="Zhang X."/>
            <person name="Munir R."/>
            <person name="Sparling R."/>
            <person name="Levin D.B."/>
        </authorList>
    </citation>
    <scope>NUCLEOTIDE SEQUENCE [LARGE SCALE GENOMIC DNA]</scope>
    <source>
        <strain evidence="13 14">CT1112</strain>
    </source>
</reference>
<dbReference type="GO" id="GO:0003700">
    <property type="term" value="F:DNA-binding transcription factor activity"/>
    <property type="evidence" value="ECO:0007669"/>
    <property type="project" value="InterPro"/>
</dbReference>
<evidence type="ECO:0000256" key="9">
    <source>
        <dbReference type="ARBA" id="ARBA00024867"/>
    </source>
</evidence>